<accession>B4NVD0</accession>
<reference evidence="2 3" key="1">
    <citation type="journal article" date="2007" name="Nature">
        <title>Evolution of genes and genomes on the Drosophila phylogeny.</title>
        <authorList>
            <consortium name="Drosophila 12 Genomes Consortium"/>
            <person name="Clark A.G."/>
            <person name="Eisen M.B."/>
            <person name="Smith D.R."/>
            <person name="Bergman C.M."/>
            <person name="Oliver B."/>
            <person name="Markow T.A."/>
            <person name="Kaufman T.C."/>
            <person name="Kellis M."/>
            <person name="Gelbart W."/>
            <person name="Iyer V.N."/>
            <person name="Pollard D.A."/>
            <person name="Sackton T.B."/>
            <person name="Larracuente A.M."/>
            <person name="Singh N.D."/>
            <person name="Abad J.P."/>
            <person name="Abt D.N."/>
            <person name="Adryan B."/>
            <person name="Aguade M."/>
            <person name="Akashi H."/>
            <person name="Anderson W.W."/>
            <person name="Aquadro C.F."/>
            <person name="Ardell D.H."/>
            <person name="Arguello R."/>
            <person name="Artieri C.G."/>
            <person name="Barbash D.A."/>
            <person name="Barker D."/>
            <person name="Barsanti P."/>
            <person name="Batterham P."/>
            <person name="Batzoglou S."/>
            <person name="Begun D."/>
            <person name="Bhutkar A."/>
            <person name="Blanco E."/>
            <person name="Bosak S.A."/>
            <person name="Bradley R.K."/>
            <person name="Brand A.D."/>
            <person name="Brent M.R."/>
            <person name="Brooks A.N."/>
            <person name="Brown R.H."/>
            <person name="Butlin R.K."/>
            <person name="Caggese C."/>
            <person name="Calvi B.R."/>
            <person name="Bernardo de Carvalho A."/>
            <person name="Caspi A."/>
            <person name="Castrezana S."/>
            <person name="Celniker S.E."/>
            <person name="Chang J.L."/>
            <person name="Chapple C."/>
            <person name="Chatterji S."/>
            <person name="Chinwalla A."/>
            <person name="Civetta A."/>
            <person name="Clifton S.W."/>
            <person name="Comeron J.M."/>
            <person name="Costello J.C."/>
            <person name="Coyne J.A."/>
            <person name="Daub J."/>
            <person name="David R.G."/>
            <person name="Delcher A.L."/>
            <person name="Delehaunty K."/>
            <person name="Do C.B."/>
            <person name="Ebling H."/>
            <person name="Edwards K."/>
            <person name="Eickbush T."/>
            <person name="Evans J.D."/>
            <person name="Filipski A."/>
            <person name="Findeiss S."/>
            <person name="Freyhult E."/>
            <person name="Fulton L."/>
            <person name="Fulton R."/>
            <person name="Garcia A.C."/>
            <person name="Gardiner A."/>
            <person name="Garfield D.A."/>
            <person name="Garvin B.E."/>
            <person name="Gibson G."/>
            <person name="Gilbert D."/>
            <person name="Gnerre S."/>
            <person name="Godfrey J."/>
            <person name="Good R."/>
            <person name="Gotea V."/>
            <person name="Gravely B."/>
            <person name="Greenberg A.J."/>
            <person name="Griffiths-Jones S."/>
            <person name="Gross S."/>
            <person name="Guigo R."/>
            <person name="Gustafson E.A."/>
            <person name="Haerty W."/>
            <person name="Hahn M.W."/>
            <person name="Halligan D.L."/>
            <person name="Halpern A.L."/>
            <person name="Halter G.M."/>
            <person name="Han M.V."/>
            <person name="Heger A."/>
            <person name="Hillier L."/>
            <person name="Hinrichs A.S."/>
            <person name="Holmes I."/>
            <person name="Hoskins R.A."/>
            <person name="Hubisz M.J."/>
            <person name="Hultmark D."/>
            <person name="Huntley M.A."/>
            <person name="Jaffe D.B."/>
            <person name="Jagadeeshan S."/>
            <person name="Jeck W.R."/>
            <person name="Johnson J."/>
            <person name="Jones C.D."/>
            <person name="Jordan W.C."/>
            <person name="Karpen G.H."/>
            <person name="Kataoka E."/>
            <person name="Keightley P.D."/>
            <person name="Kheradpour P."/>
            <person name="Kirkness E.F."/>
            <person name="Koerich L.B."/>
            <person name="Kristiansen K."/>
            <person name="Kudrna D."/>
            <person name="Kulathinal R.J."/>
            <person name="Kumar S."/>
            <person name="Kwok R."/>
            <person name="Lander E."/>
            <person name="Langley C.H."/>
            <person name="Lapoint R."/>
            <person name="Lazzaro B.P."/>
            <person name="Lee S.J."/>
            <person name="Levesque L."/>
            <person name="Li R."/>
            <person name="Lin C.F."/>
            <person name="Lin M.F."/>
            <person name="Lindblad-Toh K."/>
            <person name="Llopart A."/>
            <person name="Long M."/>
            <person name="Low L."/>
            <person name="Lozovsky E."/>
            <person name="Lu J."/>
            <person name="Luo M."/>
            <person name="Machado C.A."/>
            <person name="Makalowski W."/>
            <person name="Marzo M."/>
            <person name="Matsuda M."/>
            <person name="Matzkin L."/>
            <person name="McAllister B."/>
            <person name="McBride C.S."/>
            <person name="McKernan B."/>
            <person name="McKernan K."/>
            <person name="Mendez-Lago M."/>
            <person name="Minx P."/>
            <person name="Mollenhauer M.U."/>
            <person name="Montooth K."/>
            <person name="Mount S.M."/>
            <person name="Mu X."/>
            <person name="Myers E."/>
            <person name="Negre B."/>
            <person name="Newfeld S."/>
            <person name="Nielsen R."/>
            <person name="Noor M.A."/>
            <person name="O'Grady P."/>
            <person name="Pachter L."/>
            <person name="Papaceit M."/>
            <person name="Parisi M.J."/>
            <person name="Parisi M."/>
            <person name="Parts L."/>
            <person name="Pedersen J.S."/>
            <person name="Pesole G."/>
            <person name="Phillippy A.M."/>
            <person name="Ponting C.P."/>
            <person name="Pop M."/>
            <person name="Porcelli D."/>
            <person name="Powell J.R."/>
            <person name="Prohaska S."/>
            <person name="Pruitt K."/>
            <person name="Puig M."/>
            <person name="Quesneville H."/>
            <person name="Ram K.R."/>
            <person name="Rand D."/>
            <person name="Rasmussen M.D."/>
            <person name="Reed L.K."/>
            <person name="Reenan R."/>
            <person name="Reily A."/>
            <person name="Remington K.A."/>
            <person name="Rieger T.T."/>
            <person name="Ritchie M.G."/>
            <person name="Robin C."/>
            <person name="Rogers Y.H."/>
            <person name="Rohde C."/>
            <person name="Rozas J."/>
            <person name="Rubenfield M.J."/>
            <person name="Ruiz A."/>
            <person name="Russo S."/>
            <person name="Salzberg S.L."/>
            <person name="Sanchez-Gracia A."/>
            <person name="Saranga D.J."/>
            <person name="Sato H."/>
            <person name="Schaeffer S.W."/>
            <person name="Schatz M.C."/>
            <person name="Schlenke T."/>
            <person name="Schwartz R."/>
            <person name="Segarra C."/>
            <person name="Singh R.S."/>
            <person name="Sirot L."/>
            <person name="Sirota M."/>
            <person name="Sisneros N.B."/>
            <person name="Smith C.D."/>
            <person name="Smith T.F."/>
            <person name="Spieth J."/>
            <person name="Stage D.E."/>
            <person name="Stark A."/>
            <person name="Stephan W."/>
            <person name="Strausberg R.L."/>
            <person name="Strempel S."/>
            <person name="Sturgill D."/>
            <person name="Sutton G."/>
            <person name="Sutton G.G."/>
            <person name="Tao W."/>
            <person name="Teichmann S."/>
            <person name="Tobari Y.N."/>
            <person name="Tomimura Y."/>
            <person name="Tsolas J.M."/>
            <person name="Valente V.L."/>
            <person name="Venter E."/>
            <person name="Venter J.C."/>
            <person name="Vicario S."/>
            <person name="Vieira F.G."/>
            <person name="Vilella A.J."/>
            <person name="Villasante A."/>
            <person name="Walenz B."/>
            <person name="Wang J."/>
            <person name="Wasserman M."/>
            <person name="Watts T."/>
            <person name="Wilson D."/>
            <person name="Wilson R.K."/>
            <person name="Wing R.A."/>
            <person name="Wolfner M.F."/>
            <person name="Wong A."/>
            <person name="Wong G.K."/>
            <person name="Wu C.I."/>
            <person name="Wu G."/>
            <person name="Yamamoto D."/>
            <person name="Yang H.P."/>
            <person name="Yang S.P."/>
            <person name="Yorke J.A."/>
            <person name="Yoshida K."/>
            <person name="Zdobnov E."/>
            <person name="Zhang P."/>
            <person name="Zhang Y."/>
            <person name="Zimin A.V."/>
            <person name="Baldwin J."/>
            <person name="Abdouelleil A."/>
            <person name="Abdulkadir J."/>
            <person name="Abebe A."/>
            <person name="Abera B."/>
            <person name="Abreu J."/>
            <person name="Acer S.C."/>
            <person name="Aftuck L."/>
            <person name="Alexander A."/>
            <person name="An P."/>
            <person name="Anderson E."/>
            <person name="Anderson S."/>
            <person name="Arachi H."/>
            <person name="Azer M."/>
            <person name="Bachantsang P."/>
            <person name="Barry A."/>
            <person name="Bayul T."/>
            <person name="Berlin A."/>
            <person name="Bessette D."/>
            <person name="Bloom T."/>
            <person name="Blye J."/>
            <person name="Boguslavskiy L."/>
            <person name="Bonnet C."/>
            <person name="Boukhgalter B."/>
            <person name="Bourzgui I."/>
            <person name="Brown A."/>
            <person name="Cahill P."/>
            <person name="Channer S."/>
            <person name="Cheshatsang Y."/>
            <person name="Chuda L."/>
            <person name="Citroen M."/>
            <person name="Collymore A."/>
            <person name="Cooke P."/>
            <person name="Costello M."/>
            <person name="D'Aco K."/>
            <person name="Daza R."/>
            <person name="De Haan G."/>
            <person name="DeGray S."/>
            <person name="DeMaso C."/>
            <person name="Dhargay N."/>
            <person name="Dooley K."/>
            <person name="Dooley E."/>
            <person name="Doricent M."/>
            <person name="Dorje P."/>
            <person name="Dorjee K."/>
            <person name="Dupes A."/>
            <person name="Elong R."/>
            <person name="Falk J."/>
            <person name="Farina A."/>
            <person name="Faro S."/>
            <person name="Ferguson D."/>
            <person name="Fisher S."/>
            <person name="Foley C.D."/>
            <person name="Franke A."/>
            <person name="Friedrich D."/>
            <person name="Gadbois L."/>
            <person name="Gearin G."/>
            <person name="Gearin C.R."/>
            <person name="Giannoukos G."/>
            <person name="Goode T."/>
            <person name="Graham J."/>
            <person name="Grandbois E."/>
            <person name="Grewal S."/>
            <person name="Gyaltsen K."/>
            <person name="Hafez N."/>
            <person name="Hagos B."/>
            <person name="Hall J."/>
            <person name="Henson C."/>
            <person name="Hollinger A."/>
            <person name="Honan T."/>
            <person name="Huard M.D."/>
            <person name="Hughes L."/>
            <person name="Hurhula B."/>
            <person name="Husby M.E."/>
            <person name="Kamat A."/>
            <person name="Kanga B."/>
            <person name="Kashin S."/>
            <person name="Khazanovich D."/>
            <person name="Kisner P."/>
            <person name="Lance K."/>
            <person name="Lara M."/>
            <person name="Lee W."/>
            <person name="Lennon N."/>
            <person name="Letendre F."/>
            <person name="LeVine R."/>
            <person name="Lipovsky A."/>
            <person name="Liu X."/>
            <person name="Liu J."/>
            <person name="Liu S."/>
            <person name="Lokyitsang T."/>
            <person name="Lokyitsang Y."/>
            <person name="Lubonja R."/>
            <person name="Lui A."/>
            <person name="MacDonald P."/>
            <person name="Magnisalis V."/>
            <person name="Maru K."/>
            <person name="Matthews C."/>
            <person name="McCusker W."/>
            <person name="McDonough S."/>
            <person name="Mehta T."/>
            <person name="Meldrim J."/>
            <person name="Meneus L."/>
            <person name="Mihai O."/>
            <person name="Mihalev A."/>
            <person name="Mihova T."/>
            <person name="Mittelman R."/>
            <person name="Mlenga V."/>
            <person name="Montmayeur A."/>
            <person name="Mulrain L."/>
            <person name="Navidi A."/>
            <person name="Naylor J."/>
            <person name="Negash T."/>
            <person name="Nguyen T."/>
            <person name="Nguyen N."/>
            <person name="Nicol R."/>
            <person name="Norbu C."/>
            <person name="Norbu N."/>
            <person name="Novod N."/>
            <person name="O'Neill B."/>
            <person name="Osman S."/>
            <person name="Markiewicz E."/>
            <person name="Oyono O.L."/>
            <person name="Patti C."/>
            <person name="Phunkhang P."/>
            <person name="Pierre F."/>
            <person name="Priest M."/>
            <person name="Raghuraman S."/>
            <person name="Rege F."/>
            <person name="Reyes R."/>
            <person name="Rise C."/>
            <person name="Rogov P."/>
            <person name="Ross K."/>
            <person name="Ryan E."/>
            <person name="Settipalli S."/>
            <person name="Shea T."/>
            <person name="Sherpa N."/>
            <person name="Shi L."/>
            <person name="Shih D."/>
            <person name="Sparrow T."/>
            <person name="Spaulding J."/>
            <person name="Stalker J."/>
            <person name="Stange-Thomann N."/>
            <person name="Stavropoulos S."/>
            <person name="Stone C."/>
            <person name="Strader C."/>
            <person name="Tesfaye S."/>
            <person name="Thomson T."/>
            <person name="Thoulutsang Y."/>
            <person name="Thoulutsang D."/>
            <person name="Topham K."/>
            <person name="Topping I."/>
            <person name="Tsamla T."/>
            <person name="Vassiliev H."/>
            <person name="Vo A."/>
            <person name="Wangchuk T."/>
            <person name="Wangdi T."/>
            <person name="Weiand M."/>
            <person name="Wilkinson J."/>
            <person name="Wilson A."/>
            <person name="Yadav S."/>
            <person name="Young G."/>
            <person name="Yu Q."/>
            <person name="Zembek L."/>
            <person name="Zhong D."/>
            <person name="Zimmer A."/>
            <person name="Zwirko Z."/>
            <person name="Jaffe D.B."/>
            <person name="Alvarez P."/>
            <person name="Brockman W."/>
            <person name="Butler J."/>
            <person name="Chin C."/>
            <person name="Gnerre S."/>
            <person name="Grabherr M."/>
            <person name="Kleber M."/>
            <person name="Mauceli E."/>
            <person name="MacCallum I."/>
        </authorList>
    </citation>
    <scope>NUCLEOTIDE SEQUENCE [LARGE SCALE GENOMIC DNA]</scope>
    <source>
        <strain evidence="3">white501</strain>
    </source>
</reference>
<evidence type="ECO:0000313" key="2">
    <source>
        <dbReference type="EMBL" id="EDX16011.1"/>
    </source>
</evidence>
<proteinExistence type="predicted"/>
<dbReference type="HOGENOM" id="CLU_2361979_0_0_1"/>
<sequence>MMKSKIISILSSFETRRHVTREDRGLSLDISALNNRAIELQQGNNNKPPPRSTATQSEAEKTKRSQTGITEYAGPQNGQPSAAKSTGKAVPTRTTA</sequence>
<protein>
    <submittedName>
        <fullName evidence="2">GD11845</fullName>
    </submittedName>
</protein>
<dbReference type="EMBL" id="CH987344">
    <property type="protein sequence ID" value="EDX16011.1"/>
    <property type="molecule type" value="Genomic_DNA"/>
</dbReference>
<feature type="region of interest" description="Disordered" evidence="1">
    <location>
        <begin position="39"/>
        <end position="96"/>
    </location>
</feature>
<feature type="compositionally biased region" description="Polar residues" evidence="1">
    <location>
        <begin position="41"/>
        <end position="57"/>
    </location>
</feature>
<evidence type="ECO:0000256" key="1">
    <source>
        <dbReference type="SAM" id="MobiDB-lite"/>
    </source>
</evidence>
<dbReference type="AlphaFoldDB" id="B4NVD0"/>
<gene>
    <name evidence="2" type="primary">Dsim\GD11845</name>
    <name evidence="2" type="ORF">Dsim_GD11845</name>
</gene>
<name>B4NVD0_DROSI</name>
<evidence type="ECO:0000313" key="3">
    <source>
        <dbReference type="Proteomes" id="UP000000304"/>
    </source>
</evidence>
<organism evidence="2 3">
    <name type="scientific">Drosophila simulans</name>
    <name type="common">Fruit fly</name>
    <dbReference type="NCBI Taxonomy" id="7240"/>
    <lineage>
        <taxon>Eukaryota</taxon>
        <taxon>Metazoa</taxon>
        <taxon>Ecdysozoa</taxon>
        <taxon>Arthropoda</taxon>
        <taxon>Hexapoda</taxon>
        <taxon>Insecta</taxon>
        <taxon>Pterygota</taxon>
        <taxon>Neoptera</taxon>
        <taxon>Endopterygota</taxon>
        <taxon>Diptera</taxon>
        <taxon>Brachycera</taxon>
        <taxon>Muscomorpha</taxon>
        <taxon>Ephydroidea</taxon>
        <taxon>Drosophilidae</taxon>
        <taxon>Drosophila</taxon>
        <taxon>Sophophora</taxon>
    </lineage>
</organism>
<dbReference type="PhylomeDB" id="B4NVD0"/>
<keyword evidence="3" id="KW-1185">Reference proteome</keyword>
<dbReference type="Proteomes" id="UP000000304">
    <property type="component" value="Unassembled WGS sequence"/>
</dbReference>